<dbReference type="InterPro" id="IPR029066">
    <property type="entry name" value="PLP-binding_barrel"/>
</dbReference>
<dbReference type="SUPFAM" id="SSF51419">
    <property type="entry name" value="PLP-binding barrel"/>
    <property type="match status" value="1"/>
</dbReference>
<dbReference type="Gene3D" id="3.40.1390.10">
    <property type="entry name" value="MurE/MurF, N-terminal domain"/>
    <property type="match status" value="1"/>
</dbReference>
<comment type="cofactor">
    <cofactor evidence="2 5 6">
        <name>pyridoxal 5'-phosphate</name>
        <dbReference type="ChEBI" id="CHEBI:597326"/>
    </cofactor>
</comment>
<dbReference type="EC" id="5.1.1.1" evidence="5"/>
<dbReference type="InterPro" id="IPR000821">
    <property type="entry name" value="Ala_racemase"/>
</dbReference>
<comment type="catalytic activity">
    <reaction evidence="1 5">
        <text>L-alanine = D-alanine</text>
        <dbReference type="Rhea" id="RHEA:20249"/>
        <dbReference type="ChEBI" id="CHEBI:57416"/>
        <dbReference type="ChEBI" id="CHEBI:57972"/>
        <dbReference type="EC" id="5.1.1.1"/>
    </reaction>
</comment>
<dbReference type="HAMAP" id="MF_01201">
    <property type="entry name" value="Ala_racemase"/>
    <property type="match status" value="1"/>
</dbReference>
<evidence type="ECO:0000313" key="10">
    <source>
        <dbReference type="Proteomes" id="UP000316008"/>
    </source>
</evidence>
<dbReference type="SMART" id="SM01005">
    <property type="entry name" value="Ala_racemase_C"/>
    <property type="match status" value="1"/>
</dbReference>
<dbReference type="InterPro" id="IPR009006">
    <property type="entry name" value="Ala_racemase/Decarboxylase_C"/>
</dbReference>
<dbReference type="Pfam" id="PF01168">
    <property type="entry name" value="Ala_racemase_N"/>
    <property type="match status" value="1"/>
</dbReference>
<dbReference type="InterPro" id="IPR036615">
    <property type="entry name" value="Mur_ligase_C_dom_sf"/>
</dbReference>
<dbReference type="AlphaFoldDB" id="A0A556N3Z7"/>
<dbReference type="NCBIfam" id="TIGR00492">
    <property type="entry name" value="alr"/>
    <property type="match status" value="1"/>
</dbReference>
<keyword evidence="10" id="KW-1185">Reference proteome</keyword>
<proteinExistence type="inferred from homology"/>
<dbReference type="InterPro" id="IPR013221">
    <property type="entry name" value="Mur_ligase_cen"/>
</dbReference>
<feature type="binding site" evidence="5 7">
    <location>
        <position position="704"/>
    </location>
    <ligand>
        <name>substrate</name>
    </ligand>
</feature>
<dbReference type="UniPathway" id="UPA00042">
    <property type="reaction ID" value="UER00497"/>
</dbReference>
<reference evidence="9 10" key="1">
    <citation type="submission" date="2019-07" db="EMBL/GenBank/DDBJ databases">
        <authorList>
            <person name="Huq M.A."/>
        </authorList>
    </citation>
    <scope>NUCLEOTIDE SEQUENCE [LARGE SCALE GENOMIC DNA]</scope>
    <source>
        <strain evidence="9 10">MAH-3</strain>
    </source>
</reference>
<evidence type="ECO:0000256" key="6">
    <source>
        <dbReference type="PIRSR" id="PIRSR600821-50"/>
    </source>
</evidence>
<dbReference type="Pfam" id="PF00842">
    <property type="entry name" value="Ala_racemase_C"/>
    <property type="match status" value="1"/>
</dbReference>
<keyword evidence="3 5" id="KW-0663">Pyridoxal phosphate</keyword>
<evidence type="ECO:0000256" key="3">
    <source>
        <dbReference type="ARBA" id="ARBA00022898"/>
    </source>
</evidence>
<evidence type="ECO:0000256" key="5">
    <source>
        <dbReference type="HAMAP-Rule" id="MF_01201"/>
    </source>
</evidence>
<evidence type="ECO:0000256" key="4">
    <source>
        <dbReference type="ARBA" id="ARBA00023235"/>
    </source>
</evidence>
<dbReference type="RefSeq" id="WP_144332315.1">
    <property type="nucleotide sequence ID" value="NZ_VLPL01000002.1"/>
</dbReference>
<dbReference type="GO" id="GO:0030632">
    <property type="term" value="P:D-alanine biosynthetic process"/>
    <property type="evidence" value="ECO:0007669"/>
    <property type="project" value="UniProtKB-UniRule"/>
</dbReference>
<accession>A0A556N3Z7</accession>
<dbReference type="SUPFAM" id="SSF50621">
    <property type="entry name" value="Alanine racemase C-terminal domain-like"/>
    <property type="match status" value="1"/>
</dbReference>
<dbReference type="Gene3D" id="3.90.190.20">
    <property type="entry name" value="Mur ligase, C-terminal domain"/>
    <property type="match status" value="1"/>
</dbReference>
<evidence type="ECO:0000313" key="9">
    <source>
        <dbReference type="EMBL" id="TSJ46778.1"/>
    </source>
</evidence>
<comment type="similarity">
    <text evidence="5">Belongs to the alanine racemase family.</text>
</comment>
<dbReference type="Proteomes" id="UP000316008">
    <property type="component" value="Unassembled WGS sequence"/>
</dbReference>
<evidence type="ECO:0000256" key="1">
    <source>
        <dbReference type="ARBA" id="ARBA00000316"/>
    </source>
</evidence>
<dbReference type="InterPro" id="IPR035911">
    <property type="entry name" value="MurE/MurF_N"/>
</dbReference>
<dbReference type="EMBL" id="VLPL01000002">
    <property type="protein sequence ID" value="TSJ46778.1"/>
    <property type="molecule type" value="Genomic_DNA"/>
</dbReference>
<dbReference type="GO" id="GO:0016881">
    <property type="term" value="F:acid-amino acid ligase activity"/>
    <property type="evidence" value="ECO:0007669"/>
    <property type="project" value="InterPro"/>
</dbReference>
<dbReference type="GO" id="GO:0005829">
    <property type="term" value="C:cytosol"/>
    <property type="evidence" value="ECO:0007669"/>
    <property type="project" value="TreeGrafter"/>
</dbReference>
<dbReference type="Gene3D" id="2.40.37.10">
    <property type="entry name" value="Lyase, Ornithine Decarboxylase, Chain A, domain 1"/>
    <property type="match status" value="1"/>
</dbReference>
<dbReference type="InterPro" id="IPR000713">
    <property type="entry name" value="Mur_ligase_N"/>
</dbReference>
<dbReference type="SUPFAM" id="SSF63418">
    <property type="entry name" value="MurE/MurF N-terminal domain"/>
    <property type="match status" value="1"/>
</dbReference>
<name>A0A556N3Z7_9FLAO</name>
<sequence>MRLHYSIEACAEIFEAEVLGSSPDSILHVYFDSRKIQQPKGALFFALSGHSRSGNEFVADAYRQGVRFFVIAKNASITFEPDAVYFKVNDVLAALQKLAKYHRKQFSYPVVAITGSVGKTTFKEWIFHCISDKFKVVRSPKSFNSQLGVALSLLEMHESASIAFIEAGISKPGEMKVLQDMIQPDYGIFTAFGKAHRENFANNEEHLLEKWTLFRECRLAFIPHAFADLENRLPGNFQVCPTYENHRFPSGYSGMLGVLNTFLAYLQFDAKEIAERIDSLPTLALRMEVFEGINGNTIINDTYNLDLDALSEALIYQRQLAPGKRRIVVIGLSEKHPHERLEIERLVESFNPDEFHFIPEGKSIPWEDFHHAVVLVKAHRDRAFEYEVARGKALKHRTIVEINLSAIKHNVSFYQSRLPKEVKILAMVKASSYGSGAEKVAPYLQRAGISNFGVAFADEGVELRKSGITSSIVVMNPDPEHSDLIIEHQLEPAMYSFEQLDEFITALIHRNISAYPIHLKFDTGMHRLGFSPSDKERVLAVIHSQPEVQIKGIYSHLADADNPNHSSFTQKQLASFDAIVSYFRAHSSDSFLAHILNSEGSLRYPEHCYDMIRLGISMYGYTENNALKTSLQASVSWYSSISQIKLVPKGDFIGYGISYEAMEDMTIAIIPVGYADGFRRSLSNGKGCVYIHGIQCPVVGRVCMDMIMVDITSVSAKINDIVEIIGQNQPMDVFAKAMDTIPYEVMTGLSRRMHRVYVEE</sequence>
<feature type="domain" description="Alanine racemase C-terminal" evidence="8">
    <location>
        <begin position="634"/>
        <end position="758"/>
    </location>
</feature>
<dbReference type="GO" id="GO:0005524">
    <property type="term" value="F:ATP binding"/>
    <property type="evidence" value="ECO:0007669"/>
    <property type="project" value="InterPro"/>
</dbReference>
<dbReference type="CDD" id="cd00430">
    <property type="entry name" value="PLPDE_III_AR"/>
    <property type="match status" value="1"/>
</dbReference>
<evidence type="ECO:0000256" key="7">
    <source>
        <dbReference type="PIRSR" id="PIRSR600821-52"/>
    </source>
</evidence>
<dbReference type="OrthoDB" id="9801978at2"/>
<dbReference type="PANTHER" id="PTHR30511">
    <property type="entry name" value="ALANINE RACEMASE"/>
    <property type="match status" value="1"/>
</dbReference>
<evidence type="ECO:0000256" key="2">
    <source>
        <dbReference type="ARBA" id="ARBA00001933"/>
    </source>
</evidence>
<comment type="function">
    <text evidence="5">Catalyzes the interconversion of L-alanine and D-alanine. May also act on other amino acids.</text>
</comment>
<comment type="pathway">
    <text evidence="5">Amino-acid biosynthesis; D-alanine biosynthesis; D-alanine from L-alanine: step 1/1.</text>
</comment>
<dbReference type="InterPro" id="IPR011079">
    <property type="entry name" value="Ala_racemase_C"/>
</dbReference>
<feature type="binding site" evidence="5 7">
    <location>
        <position position="527"/>
    </location>
    <ligand>
        <name>substrate</name>
    </ligand>
</feature>
<dbReference type="PRINTS" id="PR00992">
    <property type="entry name" value="ALARACEMASE"/>
</dbReference>
<dbReference type="SUPFAM" id="SSF53244">
    <property type="entry name" value="MurD-like peptide ligases, peptide-binding domain"/>
    <property type="match status" value="1"/>
</dbReference>
<evidence type="ECO:0000259" key="8">
    <source>
        <dbReference type="SMART" id="SM01005"/>
    </source>
</evidence>
<dbReference type="Gene3D" id="3.40.1190.10">
    <property type="entry name" value="Mur-like, catalytic domain"/>
    <property type="match status" value="1"/>
</dbReference>
<dbReference type="Pfam" id="PF01225">
    <property type="entry name" value="Mur_ligase"/>
    <property type="match status" value="1"/>
</dbReference>
<dbReference type="SUPFAM" id="SSF53623">
    <property type="entry name" value="MurD-like peptide ligases, catalytic domain"/>
    <property type="match status" value="1"/>
</dbReference>
<dbReference type="InterPro" id="IPR036565">
    <property type="entry name" value="Mur-like_cat_sf"/>
</dbReference>
<dbReference type="FunFam" id="3.20.20.10:FF:000002">
    <property type="entry name" value="Alanine racemase"/>
    <property type="match status" value="1"/>
</dbReference>
<gene>
    <name evidence="9" type="primary">alr</name>
    <name evidence="9" type="ORF">FO442_06350</name>
</gene>
<dbReference type="GO" id="GO:0008784">
    <property type="term" value="F:alanine racemase activity"/>
    <property type="evidence" value="ECO:0007669"/>
    <property type="project" value="UniProtKB-UniRule"/>
</dbReference>
<dbReference type="PANTHER" id="PTHR30511:SF0">
    <property type="entry name" value="ALANINE RACEMASE, CATABOLIC-RELATED"/>
    <property type="match status" value="1"/>
</dbReference>
<dbReference type="Gene3D" id="3.20.20.10">
    <property type="entry name" value="Alanine racemase"/>
    <property type="match status" value="1"/>
</dbReference>
<dbReference type="Pfam" id="PF08245">
    <property type="entry name" value="Mur_ligase_M"/>
    <property type="match status" value="1"/>
</dbReference>
<comment type="caution">
    <text evidence="9">The sequence shown here is derived from an EMBL/GenBank/DDBJ whole genome shotgun (WGS) entry which is preliminary data.</text>
</comment>
<organism evidence="9 10">
    <name type="scientific">Fluviicola chungangensis</name>
    <dbReference type="NCBI Taxonomy" id="2597671"/>
    <lineage>
        <taxon>Bacteria</taxon>
        <taxon>Pseudomonadati</taxon>
        <taxon>Bacteroidota</taxon>
        <taxon>Flavobacteriia</taxon>
        <taxon>Flavobacteriales</taxon>
        <taxon>Crocinitomicaceae</taxon>
        <taxon>Fluviicola</taxon>
    </lineage>
</organism>
<dbReference type="GO" id="GO:0030170">
    <property type="term" value="F:pyridoxal phosphate binding"/>
    <property type="evidence" value="ECO:0007669"/>
    <property type="project" value="UniProtKB-UniRule"/>
</dbReference>
<feature type="modified residue" description="N6-(pyridoxal phosphate)lysine" evidence="5 6">
    <location>
        <position position="429"/>
    </location>
</feature>
<protein>
    <recommendedName>
        <fullName evidence="5">Alanine racemase</fullName>
        <ecNumber evidence="5">5.1.1.1</ecNumber>
    </recommendedName>
</protein>
<dbReference type="InterPro" id="IPR001608">
    <property type="entry name" value="Ala_racemase_N"/>
</dbReference>
<keyword evidence="4 5" id="KW-0413">Isomerase</keyword>
<feature type="active site" description="Proton acceptor; specific for D-alanine" evidence="5">
    <location>
        <position position="429"/>
    </location>
</feature>
<feature type="active site" description="Proton acceptor; specific for L-alanine" evidence="5">
    <location>
        <position position="655"/>
    </location>
</feature>